<comment type="caution">
    <text evidence="2">The sequence shown here is derived from an EMBL/GenBank/DDBJ whole genome shotgun (WGS) entry which is preliminary data.</text>
</comment>
<evidence type="ECO:0000313" key="3">
    <source>
        <dbReference type="Proteomes" id="UP000807306"/>
    </source>
</evidence>
<feature type="compositionally biased region" description="Basic and acidic residues" evidence="1">
    <location>
        <begin position="209"/>
        <end position="221"/>
    </location>
</feature>
<evidence type="ECO:0000313" key="2">
    <source>
        <dbReference type="EMBL" id="KAF9530844.1"/>
    </source>
</evidence>
<feature type="compositionally biased region" description="Polar residues" evidence="1">
    <location>
        <begin position="111"/>
        <end position="130"/>
    </location>
</feature>
<feature type="region of interest" description="Disordered" evidence="1">
    <location>
        <begin position="286"/>
        <end position="314"/>
    </location>
</feature>
<feature type="compositionally biased region" description="Basic and acidic residues" evidence="1">
    <location>
        <begin position="90"/>
        <end position="108"/>
    </location>
</feature>
<dbReference type="Proteomes" id="UP000807306">
    <property type="component" value="Unassembled WGS sequence"/>
</dbReference>
<feature type="region of interest" description="Disordered" evidence="1">
    <location>
        <begin position="36"/>
        <end position="160"/>
    </location>
</feature>
<organism evidence="2 3">
    <name type="scientific">Crepidotus variabilis</name>
    <dbReference type="NCBI Taxonomy" id="179855"/>
    <lineage>
        <taxon>Eukaryota</taxon>
        <taxon>Fungi</taxon>
        <taxon>Dikarya</taxon>
        <taxon>Basidiomycota</taxon>
        <taxon>Agaricomycotina</taxon>
        <taxon>Agaricomycetes</taxon>
        <taxon>Agaricomycetidae</taxon>
        <taxon>Agaricales</taxon>
        <taxon>Agaricineae</taxon>
        <taxon>Crepidotaceae</taxon>
        <taxon>Crepidotus</taxon>
    </lineage>
</organism>
<protein>
    <submittedName>
        <fullName evidence="2">Uncharacterized protein</fullName>
    </submittedName>
</protein>
<sequence length="697" mass="78834">MMDVLNTAANVIAYYIPPYVYSYLSSPIVKPNQEIESEVSPQEIDNSTPINDSENHSELEPPPPPQEEAAKPETTSNADNKKFYPAIPSDDVKISSQLEERDTTDRAIEVSVSQPASPENPTVNQETPQPTLMEELPSSSESQNSQRKAEHIRDIKQAHQVTSLDPTADIQKLKIKNADVSLINPFPSANPSLFTANDSSPQSTLTHAWPERFTKLTDPAEMKSSQAMSYEDVDREAISPGSEKQPPPSDSRDAKPKSQSLNMEEDACWKKIIKFEESPRLALKLDPDSQDLTHRSPLSPVDLNDYVKVPPPQEPKVEVVNRSGKRKRLSQLLRPKQLTPGDKVAISDDYDSPGGLTLFDALNNSTGDRYGKTAFQHLGDAMTLSGMKDIAKAARSVYEIVTTMRDSKRNEAIQPVVLAVAELCVALHLSFRETTDQENWREKTQLIISEFFLRIDSLKKICFVRSHSKFPPILGSYKWEKKTDIADLMLKSEIEDLRMRSENILEELRRLDQSKELPDDETPDDEILDRFAITFPGRTKTYSQYISDAMASDNTDIQMLAKSVMKIFGCSMRALKNKESTKKLAMTATTLCIMLFFSLESTPKDKQHIWSETMGGLVTAFNSHLKEIERMFRDFETTHPAWLAITLKKVRTAVKINKHQSEVKDRHEQFDKKTLELETKIKLLQTNMQAQEMTINK</sequence>
<evidence type="ECO:0000256" key="1">
    <source>
        <dbReference type="SAM" id="MobiDB-lite"/>
    </source>
</evidence>
<proteinExistence type="predicted"/>
<dbReference type="EMBL" id="MU157837">
    <property type="protein sequence ID" value="KAF9530844.1"/>
    <property type="molecule type" value="Genomic_DNA"/>
</dbReference>
<feature type="region of interest" description="Disordered" evidence="1">
    <location>
        <begin position="193"/>
        <end position="263"/>
    </location>
</feature>
<feature type="compositionally biased region" description="Polar residues" evidence="1">
    <location>
        <begin position="193"/>
        <end position="206"/>
    </location>
</feature>
<accession>A0A9P6ELL6</accession>
<keyword evidence="3" id="KW-1185">Reference proteome</keyword>
<name>A0A9P6ELL6_9AGAR</name>
<gene>
    <name evidence="2" type="ORF">CPB83DRAFT_892131</name>
</gene>
<dbReference type="AlphaFoldDB" id="A0A9P6ELL6"/>
<feature type="compositionally biased region" description="Basic and acidic residues" evidence="1">
    <location>
        <begin position="147"/>
        <end position="157"/>
    </location>
</feature>
<feature type="compositionally biased region" description="Polar residues" evidence="1">
    <location>
        <begin position="137"/>
        <end position="146"/>
    </location>
</feature>
<reference evidence="2" key="1">
    <citation type="submission" date="2020-11" db="EMBL/GenBank/DDBJ databases">
        <authorList>
            <consortium name="DOE Joint Genome Institute"/>
            <person name="Ahrendt S."/>
            <person name="Riley R."/>
            <person name="Andreopoulos W."/>
            <person name="Labutti K."/>
            <person name="Pangilinan J."/>
            <person name="Ruiz-Duenas F.J."/>
            <person name="Barrasa J.M."/>
            <person name="Sanchez-Garcia M."/>
            <person name="Camarero S."/>
            <person name="Miyauchi S."/>
            <person name="Serrano A."/>
            <person name="Linde D."/>
            <person name="Babiker R."/>
            <person name="Drula E."/>
            <person name="Ayuso-Fernandez I."/>
            <person name="Pacheco R."/>
            <person name="Padilla G."/>
            <person name="Ferreira P."/>
            <person name="Barriuso J."/>
            <person name="Kellner H."/>
            <person name="Castanera R."/>
            <person name="Alfaro M."/>
            <person name="Ramirez L."/>
            <person name="Pisabarro A.G."/>
            <person name="Kuo A."/>
            <person name="Tritt A."/>
            <person name="Lipzen A."/>
            <person name="He G."/>
            <person name="Yan M."/>
            <person name="Ng V."/>
            <person name="Cullen D."/>
            <person name="Martin F."/>
            <person name="Rosso M.-N."/>
            <person name="Henrissat B."/>
            <person name="Hibbett D."/>
            <person name="Martinez A.T."/>
            <person name="Grigoriev I.V."/>
        </authorList>
    </citation>
    <scope>NUCLEOTIDE SEQUENCE</scope>
    <source>
        <strain evidence="2">CBS 506.95</strain>
    </source>
</reference>
<feature type="compositionally biased region" description="Polar residues" evidence="1">
    <location>
        <begin position="39"/>
        <end position="52"/>
    </location>
</feature>